<dbReference type="PANTHER" id="PTHR23233:SF84">
    <property type="entry name" value="FI23031P1"/>
    <property type="match status" value="1"/>
</dbReference>
<dbReference type="InParanoid" id="T1G6G4"/>
<evidence type="ECO:0000313" key="13">
    <source>
        <dbReference type="EnsemblMetazoa" id="HelroP86748"/>
    </source>
</evidence>
<dbReference type="OMA" id="SIHINTH"/>
<keyword evidence="7" id="KW-0804">Transcription</keyword>
<sequence>MCQYCQKPFSSASALQIHMRTHTGDKPFKCPVCGKAFTTKGNLKVHMGTH</sequence>
<organism evidence="13 14">
    <name type="scientific">Helobdella robusta</name>
    <name type="common">Californian leech</name>
    <dbReference type="NCBI Taxonomy" id="6412"/>
    <lineage>
        <taxon>Eukaryota</taxon>
        <taxon>Metazoa</taxon>
        <taxon>Spiralia</taxon>
        <taxon>Lophotrochozoa</taxon>
        <taxon>Annelida</taxon>
        <taxon>Clitellata</taxon>
        <taxon>Hirudinea</taxon>
        <taxon>Rhynchobdellida</taxon>
        <taxon>Glossiphoniidae</taxon>
        <taxon>Helobdella</taxon>
    </lineage>
</organism>
<dbReference type="InterPro" id="IPR013087">
    <property type="entry name" value="Znf_C2H2_type"/>
</dbReference>
<evidence type="ECO:0000256" key="1">
    <source>
        <dbReference type="ARBA" id="ARBA00004123"/>
    </source>
</evidence>
<keyword evidence="4 10" id="KW-0863">Zinc-finger</keyword>
<evidence type="ECO:0000256" key="9">
    <source>
        <dbReference type="ARBA" id="ARBA00038474"/>
    </source>
</evidence>
<reference evidence="13" key="3">
    <citation type="submission" date="2015-06" db="UniProtKB">
        <authorList>
            <consortium name="EnsemblMetazoa"/>
        </authorList>
    </citation>
    <scope>IDENTIFICATION</scope>
</reference>
<dbReference type="Gene3D" id="3.30.160.60">
    <property type="entry name" value="Classic Zinc Finger"/>
    <property type="match status" value="2"/>
</dbReference>
<dbReference type="PROSITE" id="PS50157">
    <property type="entry name" value="ZINC_FINGER_C2H2_2"/>
    <property type="match status" value="2"/>
</dbReference>
<evidence type="ECO:0000256" key="7">
    <source>
        <dbReference type="ARBA" id="ARBA00023163"/>
    </source>
</evidence>
<dbReference type="EMBL" id="KB097528">
    <property type="protein sequence ID" value="ESN95375.1"/>
    <property type="molecule type" value="Genomic_DNA"/>
</dbReference>
<dbReference type="InterPro" id="IPR051565">
    <property type="entry name" value="Sal_C2H2-zinc-finger"/>
</dbReference>
<dbReference type="InterPro" id="IPR036236">
    <property type="entry name" value="Znf_C2H2_sf"/>
</dbReference>
<evidence type="ECO:0000256" key="4">
    <source>
        <dbReference type="ARBA" id="ARBA00022771"/>
    </source>
</evidence>
<keyword evidence="5" id="KW-0862">Zinc</keyword>
<dbReference type="STRING" id="6412.T1G6G4"/>
<dbReference type="OrthoDB" id="6249959at2759"/>
<dbReference type="PANTHER" id="PTHR23233">
    <property type="entry name" value="SAL-LIKE PROTEIN"/>
    <property type="match status" value="1"/>
</dbReference>
<evidence type="ECO:0000256" key="2">
    <source>
        <dbReference type="ARBA" id="ARBA00022723"/>
    </source>
</evidence>
<dbReference type="AlphaFoldDB" id="T1G6G4"/>
<dbReference type="Proteomes" id="UP000015101">
    <property type="component" value="Unassembled WGS sequence"/>
</dbReference>
<evidence type="ECO:0000313" key="14">
    <source>
        <dbReference type="Proteomes" id="UP000015101"/>
    </source>
</evidence>
<evidence type="ECO:0000313" key="12">
    <source>
        <dbReference type="EMBL" id="ESN95375.1"/>
    </source>
</evidence>
<evidence type="ECO:0000256" key="3">
    <source>
        <dbReference type="ARBA" id="ARBA00022737"/>
    </source>
</evidence>
<accession>T1G6G4</accession>
<evidence type="ECO:0000256" key="10">
    <source>
        <dbReference type="PROSITE-ProRule" id="PRU00042"/>
    </source>
</evidence>
<name>T1G6G4_HELRO</name>
<dbReference type="RefSeq" id="XP_009026460.1">
    <property type="nucleotide sequence ID" value="XM_009028212.1"/>
</dbReference>
<dbReference type="FunFam" id="3.30.160.60:FF:000260">
    <property type="entry name" value="Spalt-like transcription factor 1"/>
    <property type="match status" value="1"/>
</dbReference>
<dbReference type="GO" id="GO:0005634">
    <property type="term" value="C:nucleus"/>
    <property type="evidence" value="ECO:0007669"/>
    <property type="project" value="UniProtKB-SubCell"/>
</dbReference>
<evidence type="ECO:0000256" key="8">
    <source>
        <dbReference type="ARBA" id="ARBA00023242"/>
    </source>
</evidence>
<gene>
    <name evidence="13" type="primary">20216661</name>
    <name evidence="12" type="ORF">HELRODRAFT_86748</name>
</gene>
<protein>
    <recommendedName>
        <fullName evidence="11">C2H2-type domain-containing protein</fullName>
    </recommendedName>
</protein>
<comment type="subcellular location">
    <subcellularLocation>
        <location evidence="1">Nucleus</location>
    </subcellularLocation>
</comment>
<dbReference type="SMART" id="SM00355">
    <property type="entry name" value="ZnF_C2H2"/>
    <property type="match status" value="2"/>
</dbReference>
<dbReference type="HOGENOM" id="CLU_002678_42_25_1"/>
<keyword evidence="8" id="KW-0539">Nucleus</keyword>
<dbReference type="EnsemblMetazoa" id="HelroT86748">
    <property type="protein sequence ID" value="HelroP86748"/>
    <property type="gene ID" value="HelroG86748"/>
</dbReference>
<evidence type="ECO:0000256" key="6">
    <source>
        <dbReference type="ARBA" id="ARBA00023015"/>
    </source>
</evidence>
<reference evidence="12 14" key="2">
    <citation type="journal article" date="2013" name="Nature">
        <title>Insights into bilaterian evolution from three spiralian genomes.</title>
        <authorList>
            <person name="Simakov O."/>
            <person name="Marletaz F."/>
            <person name="Cho S.J."/>
            <person name="Edsinger-Gonzales E."/>
            <person name="Havlak P."/>
            <person name="Hellsten U."/>
            <person name="Kuo D.H."/>
            <person name="Larsson T."/>
            <person name="Lv J."/>
            <person name="Arendt D."/>
            <person name="Savage R."/>
            <person name="Osoegawa K."/>
            <person name="de Jong P."/>
            <person name="Grimwood J."/>
            <person name="Chapman J.A."/>
            <person name="Shapiro H."/>
            <person name="Aerts A."/>
            <person name="Otillar R.P."/>
            <person name="Terry A.Y."/>
            <person name="Boore J.L."/>
            <person name="Grigoriev I.V."/>
            <person name="Lindberg D.R."/>
            <person name="Seaver E.C."/>
            <person name="Weisblat D.A."/>
            <person name="Putnam N.H."/>
            <person name="Rokhsar D.S."/>
        </authorList>
    </citation>
    <scope>NUCLEOTIDE SEQUENCE</scope>
</reference>
<proteinExistence type="inferred from homology"/>
<comment type="similarity">
    <text evidence="9">Belongs to the sal C2H2-type zinc-finger protein family.</text>
</comment>
<keyword evidence="2" id="KW-0479">Metal-binding</keyword>
<dbReference type="FunFam" id="3.30.160.60:FF:001874">
    <property type="entry name" value="sal-like protein 4 isoform X2"/>
    <property type="match status" value="1"/>
</dbReference>
<dbReference type="Pfam" id="PF13465">
    <property type="entry name" value="zf-H2C2_2"/>
    <property type="match status" value="1"/>
</dbReference>
<dbReference type="eggNOG" id="KOG1074">
    <property type="taxonomic scope" value="Eukaryota"/>
</dbReference>
<dbReference type="GO" id="GO:0008270">
    <property type="term" value="F:zinc ion binding"/>
    <property type="evidence" value="ECO:0007669"/>
    <property type="project" value="UniProtKB-KW"/>
</dbReference>
<evidence type="ECO:0000259" key="11">
    <source>
        <dbReference type="PROSITE" id="PS50157"/>
    </source>
</evidence>
<dbReference type="EMBL" id="AMQM01006846">
    <property type="status" value="NOT_ANNOTATED_CDS"/>
    <property type="molecule type" value="Genomic_DNA"/>
</dbReference>
<dbReference type="PROSITE" id="PS00028">
    <property type="entry name" value="ZINC_FINGER_C2H2_1"/>
    <property type="match status" value="2"/>
</dbReference>
<keyword evidence="14" id="KW-1185">Reference proteome</keyword>
<dbReference type="GeneID" id="20216661"/>
<keyword evidence="6" id="KW-0805">Transcription regulation</keyword>
<dbReference type="SUPFAM" id="SSF57667">
    <property type="entry name" value="beta-beta-alpha zinc fingers"/>
    <property type="match status" value="1"/>
</dbReference>
<keyword evidence="3" id="KW-0677">Repeat</keyword>
<reference evidence="14" key="1">
    <citation type="submission" date="2012-12" db="EMBL/GenBank/DDBJ databases">
        <authorList>
            <person name="Hellsten U."/>
            <person name="Grimwood J."/>
            <person name="Chapman J.A."/>
            <person name="Shapiro H."/>
            <person name="Aerts A."/>
            <person name="Otillar R.P."/>
            <person name="Terry A.Y."/>
            <person name="Boore J.L."/>
            <person name="Simakov O."/>
            <person name="Marletaz F."/>
            <person name="Cho S.-J."/>
            <person name="Edsinger-Gonzales E."/>
            <person name="Havlak P."/>
            <person name="Kuo D.-H."/>
            <person name="Larsson T."/>
            <person name="Lv J."/>
            <person name="Arendt D."/>
            <person name="Savage R."/>
            <person name="Osoegawa K."/>
            <person name="de Jong P."/>
            <person name="Lindberg D.R."/>
            <person name="Seaver E.C."/>
            <person name="Weisblat D.A."/>
            <person name="Putnam N.H."/>
            <person name="Grigoriev I.V."/>
            <person name="Rokhsar D.S."/>
        </authorList>
    </citation>
    <scope>NUCLEOTIDE SEQUENCE</scope>
</reference>
<dbReference type="KEGG" id="hro:HELRODRAFT_86748"/>
<dbReference type="CTD" id="20216661"/>
<feature type="domain" description="C2H2-type" evidence="11">
    <location>
        <begin position="1"/>
        <end position="27"/>
    </location>
</feature>
<evidence type="ECO:0000256" key="5">
    <source>
        <dbReference type="ARBA" id="ARBA00022833"/>
    </source>
</evidence>
<feature type="domain" description="C2H2-type" evidence="11">
    <location>
        <begin position="28"/>
        <end position="50"/>
    </location>
</feature>